<comment type="caution">
    <text evidence="5">The sequence shown here is derived from an EMBL/GenBank/DDBJ whole genome shotgun (WGS) entry which is preliminary data.</text>
</comment>
<dbReference type="Gene3D" id="1.10.10.10">
    <property type="entry name" value="Winged helix-like DNA-binding domain superfamily/Winged helix DNA-binding domain"/>
    <property type="match status" value="1"/>
</dbReference>
<evidence type="ECO:0000256" key="3">
    <source>
        <dbReference type="ARBA" id="ARBA00022801"/>
    </source>
</evidence>
<reference evidence="5" key="1">
    <citation type="submission" date="2023-05" db="EMBL/GenBank/DDBJ databases">
        <title>Metabolic capabilities are highly conserved among human nasal-associated Corynebacterium species in pangenomic analyses.</title>
        <authorList>
            <person name="Tran T.H."/>
            <person name="Roberts A.Q."/>
            <person name="Escapa I.F."/>
            <person name="Gao W."/>
            <person name="Conlan S."/>
            <person name="Kong H."/>
            <person name="Segre J.A."/>
            <person name="Kelly M.S."/>
            <person name="Lemon K.P."/>
        </authorList>
    </citation>
    <scope>NUCLEOTIDE SEQUENCE</scope>
    <source>
        <strain evidence="5">KPL2618</strain>
    </source>
</reference>
<feature type="domain" description="Type II restriction enzyme NaeI" evidence="4">
    <location>
        <begin position="15"/>
        <end position="298"/>
    </location>
</feature>
<name>A0AAP4BYR7_9CORY</name>
<dbReference type="InterPro" id="IPR011335">
    <property type="entry name" value="Restrct_endonuc-II-like"/>
</dbReference>
<organism evidence="5 6">
    <name type="scientific">Corynebacterium accolens</name>
    <dbReference type="NCBI Taxonomy" id="38284"/>
    <lineage>
        <taxon>Bacteria</taxon>
        <taxon>Bacillati</taxon>
        <taxon>Actinomycetota</taxon>
        <taxon>Actinomycetes</taxon>
        <taxon>Mycobacteriales</taxon>
        <taxon>Corynebacteriaceae</taxon>
        <taxon>Corynebacterium</taxon>
    </lineage>
</organism>
<evidence type="ECO:0000256" key="2">
    <source>
        <dbReference type="ARBA" id="ARBA00022759"/>
    </source>
</evidence>
<dbReference type="RefSeq" id="WP_005282304.1">
    <property type="nucleotide sequence ID" value="NZ_CP100374.1"/>
</dbReference>
<dbReference type="AlphaFoldDB" id="A0AAP4BYR7"/>
<accession>A0AAP4BYR7</accession>
<evidence type="ECO:0000256" key="1">
    <source>
        <dbReference type="ARBA" id="ARBA00022722"/>
    </source>
</evidence>
<dbReference type="CDD" id="cd22338">
    <property type="entry name" value="NaeI-like"/>
    <property type="match status" value="1"/>
</dbReference>
<evidence type="ECO:0000313" key="6">
    <source>
        <dbReference type="Proteomes" id="UP001230317"/>
    </source>
</evidence>
<proteinExistence type="predicted"/>
<keyword evidence="1" id="KW-0540">Nuclease</keyword>
<evidence type="ECO:0000259" key="4">
    <source>
        <dbReference type="Pfam" id="PF09126"/>
    </source>
</evidence>
<dbReference type="EMBL" id="JASNVU010000005">
    <property type="protein sequence ID" value="MDK4334827.1"/>
    <property type="molecule type" value="Genomic_DNA"/>
</dbReference>
<dbReference type="GO" id="GO:0009036">
    <property type="term" value="F:type II site-specific deoxyribonuclease activity"/>
    <property type="evidence" value="ECO:0007669"/>
    <property type="project" value="InterPro"/>
</dbReference>
<dbReference type="Pfam" id="PF09126">
    <property type="entry name" value="NaeI"/>
    <property type="match status" value="1"/>
</dbReference>
<dbReference type="Gene3D" id="3.40.600.10">
    <property type="entry name" value="DNA mismatch repair MutH/Restriction endonuclease, type II"/>
    <property type="match status" value="1"/>
</dbReference>
<evidence type="ECO:0000313" key="5">
    <source>
        <dbReference type="EMBL" id="MDK4334827.1"/>
    </source>
</evidence>
<gene>
    <name evidence="5" type="ORF">QPX58_05285</name>
</gene>
<dbReference type="InterPro" id="IPR037057">
    <property type="entry name" value="DNA_rep_MutH/T2_RE_sf"/>
</dbReference>
<dbReference type="SUPFAM" id="SSF52980">
    <property type="entry name" value="Restriction endonuclease-like"/>
    <property type="match status" value="1"/>
</dbReference>
<keyword evidence="2 5" id="KW-0255">Endonuclease</keyword>
<keyword evidence="3" id="KW-0378">Hydrolase</keyword>
<dbReference type="Proteomes" id="UP001230317">
    <property type="component" value="Unassembled WGS sequence"/>
</dbReference>
<sequence>MTTPHHPEKAISLFIEAFQSVDPDGKRLAKVFRDSFDQIYDGQHTGRYSIEQLSKTESAHLGSIVEINIRREFDDIINDGEVMDFEIQDYEVDCKYSKSRFGWMIPSEALGHHGMLCHADDANSLFRVGFIKFDNSVLTNGGNRDGKRTVSAAGRKYITWLYFDEPFPPNTLLQLDPDDKDRILSLKSGAARLNELFRTAQEMRIPRGIVATVAQQKDYMKRIRYNGGSRSALQPEGIVILGDYNAHRKIADALQLPIPGEGESLSVRLFPLQPDEDEKFVTIDGVNWRKARVSDPIVAAPQIPFK</sequence>
<dbReference type="GO" id="GO:0009307">
    <property type="term" value="P:DNA restriction-modification system"/>
    <property type="evidence" value="ECO:0007669"/>
    <property type="project" value="InterPro"/>
</dbReference>
<dbReference type="InterPro" id="IPR015210">
    <property type="entry name" value="NaeI"/>
</dbReference>
<dbReference type="InterPro" id="IPR036388">
    <property type="entry name" value="WH-like_DNA-bd_sf"/>
</dbReference>
<dbReference type="GO" id="GO:0003677">
    <property type="term" value="F:DNA binding"/>
    <property type="evidence" value="ECO:0007669"/>
    <property type="project" value="InterPro"/>
</dbReference>
<protein>
    <submittedName>
        <fullName evidence="5">NaeI family type II restriction endonuclease</fullName>
    </submittedName>
</protein>